<sequence length="419" mass="46443">MGKISSWDWEPGQKTVVNSLSPLEGHEWQEEPYASPDGETIAAIVKVGDGEFSIRTNDTVWEATFEKIWAPKFSPDGRLTAICQQDMEWVLAVDGELMGETTDYIWDTMFSEDGSVIATMYKGMERYGMCLNGEPWENLYENLNQPVLSKDGAHSAGVAQVQSLGAADLEGFKRGVYTVVVDGQPWEKTYVNVWTPVFNSDGTSVAATCRTTVYNHTITVDGKAWDATYNQVWEPVFSPKDNSVAAPVRVAGKWGVAKDGKMLWDPRYVQCLYLQYDASGEKLWGVVATSYGQFTACVNNAPWGETWPTVSDLVVSPDGQRAAVLASNCNEDFKIVVDGTAWAGTYDMAWPVVFSSDSKSAACKVEKSGRYRILVNGKSYERDFDAVWPPIFSEDGTKVLIRAIENNSFVRIVAEVCNF</sequence>
<dbReference type="OrthoDB" id="5391607at2"/>
<dbReference type="Proteomes" id="UP000295506">
    <property type="component" value="Unassembled WGS sequence"/>
</dbReference>
<gene>
    <name evidence="1" type="ORF">AWY79_16700</name>
    <name evidence="2" type="ORF">EDC59_102374</name>
</gene>
<name>A0A126QS68_9BACT</name>
<dbReference type="SUPFAM" id="SSF82171">
    <property type="entry name" value="DPP6 N-terminal domain-like"/>
    <property type="match status" value="1"/>
</dbReference>
<dbReference type="AlphaFoldDB" id="A0A126QS68"/>
<dbReference type="Gene3D" id="2.130.10.10">
    <property type="entry name" value="YVTN repeat-like/Quinoprotein amine dehydrogenase"/>
    <property type="match status" value="1"/>
</dbReference>
<proteinExistence type="predicted"/>
<accession>A0A126QS68</accession>
<dbReference type="EMBL" id="CP014206">
    <property type="protein sequence ID" value="AMK12628.1"/>
    <property type="molecule type" value="Genomic_DNA"/>
</dbReference>
<organism evidence="2 4">
    <name type="scientific">Pseudodesulfovibrio indicus</name>
    <dbReference type="NCBI Taxonomy" id="1716143"/>
    <lineage>
        <taxon>Bacteria</taxon>
        <taxon>Pseudomonadati</taxon>
        <taxon>Thermodesulfobacteriota</taxon>
        <taxon>Desulfovibrionia</taxon>
        <taxon>Desulfovibrionales</taxon>
        <taxon>Desulfovibrionaceae</taxon>
    </lineage>
</organism>
<dbReference type="EMBL" id="SOBK01000002">
    <property type="protein sequence ID" value="TDT90940.1"/>
    <property type="molecule type" value="Genomic_DNA"/>
</dbReference>
<dbReference type="KEGG" id="dej:AWY79_16700"/>
<dbReference type="Proteomes" id="UP000055611">
    <property type="component" value="Chromosome"/>
</dbReference>
<reference evidence="1 3" key="1">
    <citation type="journal article" date="2016" name="Front. Microbiol.">
        <title>Genome Sequence of the Piezophilic, Mesophilic Sulfate-Reducing Bacterium Desulfovibrio indicus J2T.</title>
        <authorList>
            <person name="Cao J."/>
            <person name="Maignien L."/>
            <person name="Shao Z."/>
            <person name="Alain K."/>
            <person name="Jebbar M."/>
        </authorList>
    </citation>
    <scope>NUCLEOTIDE SEQUENCE [LARGE SCALE GENOMIC DNA]</scope>
    <source>
        <strain evidence="1 3">J2</strain>
    </source>
</reference>
<reference evidence="2 4" key="2">
    <citation type="submission" date="2019-03" db="EMBL/GenBank/DDBJ databases">
        <title>Genomic Encyclopedia of Type Strains, Phase IV (KMG-IV): sequencing the most valuable type-strain genomes for metagenomic binning, comparative biology and taxonomic classification.</title>
        <authorList>
            <person name="Goeker M."/>
        </authorList>
    </citation>
    <scope>NUCLEOTIDE SEQUENCE [LARGE SCALE GENOMIC DNA]</scope>
    <source>
        <strain evidence="2 4">DSM 101483</strain>
    </source>
</reference>
<evidence type="ECO:0000313" key="2">
    <source>
        <dbReference type="EMBL" id="TDT90940.1"/>
    </source>
</evidence>
<evidence type="ECO:0000313" key="3">
    <source>
        <dbReference type="Proteomes" id="UP000055611"/>
    </source>
</evidence>
<protein>
    <recommendedName>
        <fullName evidence="5">WD40 repeat domain-containing protein</fullName>
    </recommendedName>
</protein>
<evidence type="ECO:0000313" key="1">
    <source>
        <dbReference type="EMBL" id="AMK12628.1"/>
    </source>
</evidence>
<evidence type="ECO:0008006" key="5">
    <source>
        <dbReference type="Google" id="ProtNLM"/>
    </source>
</evidence>
<dbReference type="NCBIfam" id="NF045725">
    <property type="entry name" value="TmcD_fam"/>
    <property type="match status" value="1"/>
</dbReference>
<dbReference type="InterPro" id="IPR015943">
    <property type="entry name" value="WD40/YVTN_repeat-like_dom_sf"/>
</dbReference>
<keyword evidence="3" id="KW-1185">Reference proteome</keyword>
<evidence type="ECO:0000313" key="4">
    <source>
        <dbReference type="Proteomes" id="UP000295506"/>
    </source>
</evidence>
<dbReference type="RefSeq" id="WP_066806398.1">
    <property type="nucleotide sequence ID" value="NZ_CP014206.1"/>
</dbReference>